<feature type="transmembrane region" description="Helical" evidence="2">
    <location>
        <begin position="194"/>
        <end position="217"/>
    </location>
</feature>
<keyword evidence="2" id="KW-1133">Transmembrane helix</keyword>
<keyword evidence="2" id="KW-0472">Membrane</keyword>
<evidence type="ECO:0000256" key="2">
    <source>
        <dbReference type="SAM" id="Phobius"/>
    </source>
</evidence>
<feature type="region of interest" description="Disordered" evidence="1">
    <location>
        <begin position="1"/>
        <end position="101"/>
    </location>
</feature>
<name>A0ABS6WAF3_9BIFI</name>
<feature type="region of interest" description="Disordered" evidence="1">
    <location>
        <begin position="267"/>
        <end position="308"/>
    </location>
</feature>
<evidence type="ECO:0000256" key="1">
    <source>
        <dbReference type="SAM" id="MobiDB-lite"/>
    </source>
</evidence>
<sequence>MNDQQYPQDDQRIPDDPHAAQTPPAEMPTEALPQSADAAPTQTLPTAYGSGDAAPTGAWPQSPVAPSEAPTAVQQPVGSPASPAADDATSTLPAYPTPGADAATSVMHESAAGAAPDDPTQTLPTAYGPGGAAPTAAYAAQQQYGYVAPGAPQQPPYGAAGPVPPYAAPGATPPQGPGAPYGWRPQQPEQWSGLAIAGFIVSFFFGLIGLILSILGLNQTRKERRKGRGLAIAGIVIGVINIVVVSLFWIAVIGVGVSAVDEALDQATQSQTDPNGPDGRGDGSADGQSDGQSDGLTDDELADGLGEDLSDDLTDDLDAAAGDLSAEIYSSLDDFVASPYFQDMLGSVTDDASQVGITFSYRTEGSTLVLEYAVDDLYGIIAEDLASSVEETAADYQEAVDAIGMLCRTDGPAQLRVYMHTSGGQSIYDRTFVEGQ</sequence>
<dbReference type="Pfam" id="PF13828">
    <property type="entry name" value="DUF4190"/>
    <property type="match status" value="1"/>
</dbReference>
<dbReference type="InterPro" id="IPR025241">
    <property type="entry name" value="DUF4190"/>
</dbReference>
<feature type="compositionally biased region" description="Low complexity" evidence="1">
    <location>
        <begin position="285"/>
        <end position="295"/>
    </location>
</feature>
<feature type="transmembrane region" description="Helical" evidence="2">
    <location>
        <begin position="229"/>
        <end position="252"/>
    </location>
</feature>
<reference evidence="4 5" key="1">
    <citation type="submission" date="2021-05" db="EMBL/GenBank/DDBJ databases">
        <title>Phylogenetic classification of ten novel species belonging to the genus Bifidobacterium comprising B. colchicus sp. nov., B. abeli sp. nov., B. bicoloris sp. nov., B. guerezis sp. nov., B. rosaliae sp. nov., B. santillanensis sp. nov., B. argentati sp. nov., B. amazzoni sp. nov., B. pluviali sp. nov., and B. pinnaculum sp. nov.</title>
        <authorList>
            <person name="Lugli G.A."/>
            <person name="Ruiz Garcia L."/>
            <person name="Margolles A."/>
            <person name="Ventura M."/>
        </authorList>
    </citation>
    <scope>NUCLEOTIDE SEQUENCE [LARGE SCALE GENOMIC DNA]</scope>
    <source>
        <strain evidence="4 5">6T3</strain>
    </source>
</reference>
<feature type="compositionally biased region" description="Acidic residues" evidence="1">
    <location>
        <begin position="296"/>
        <end position="308"/>
    </location>
</feature>
<feature type="domain" description="DUF4190" evidence="3">
    <location>
        <begin position="194"/>
        <end position="247"/>
    </location>
</feature>
<organism evidence="4 5">
    <name type="scientific">Bifidobacterium phasiani</name>
    <dbReference type="NCBI Taxonomy" id="2834431"/>
    <lineage>
        <taxon>Bacteria</taxon>
        <taxon>Bacillati</taxon>
        <taxon>Actinomycetota</taxon>
        <taxon>Actinomycetes</taxon>
        <taxon>Bifidobacteriales</taxon>
        <taxon>Bifidobacteriaceae</taxon>
        <taxon>Bifidobacterium</taxon>
    </lineage>
</organism>
<dbReference type="Pfam" id="PF16146">
    <property type="entry name" value="DUF4854"/>
    <property type="match status" value="1"/>
</dbReference>
<feature type="region of interest" description="Disordered" evidence="1">
    <location>
        <begin position="157"/>
        <end position="181"/>
    </location>
</feature>
<feature type="compositionally biased region" description="Pro residues" evidence="1">
    <location>
        <begin position="162"/>
        <end position="177"/>
    </location>
</feature>
<proteinExistence type="predicted"/>
<feature type="compositionally biased region" description="Basic and acidic residues" evidence="1">
    <location>
        <begin position="9"/>
        <end position="18"/>
    </location>
</feature>
<feature type="compositionally biased region" description="Low complexity" evidence="1">
    <location>
        <begin position="79"/>
        <end position="91"/>
    </location>
</feature>
<dbReference type="EMBL" id="JAHBBD010000020">
    <property type="protein sequence ID" value="MBW3083382.1"/>
    <property type="molecule type" value="Genomic_DNA"/>
</dbReference>
<dbReference type="InterPro" id="IPR032327">
    <property type="entry name" value="DUF4854"/>
</dbReference>
<evidence type="ECO:0000313" key="5">
    <source>
        <dbReference type="Proteomes" id="UP000812844"/>
    </source>
</evidence>
<comment type="caution">
    <text evidence="4">The sequence shown here is derived from an EMBL/GenBank/DDBJ whole genome shotgun (WGS) entry which is preliminary data.</text>
</comment>
<keyword evidence="5" id="KW-1185">Reference proteome</keyword>
<dbReference type="Proteomes" id="UP000812844">
    <property type="component" value="Unassembled WGS sequence"/>
</dbReference>
<evidence type="ECO:0000313" key="4">
    <source>
        <dbReference type="EMBL" id="MBW3083382.1"/>
    </source>
</evidence>
<accession>A0ABS6WAF3</accession>
<gene>
    <name evidence="4" type="ORF">KIH73_08410</name>
</gene>
<keyword evidence="2" id="KW-0812">Transmembrane</keyword>
<evidence type="ECO:0000259" key="3">
    <source>
        <dbReference type="Pfam" id="PF13828"/>
    </source>
</evidence>
<dbReference type="RefSeq" id="WP_219082459.1">
    <property type="nucleotide sequence ID" value="NZ_JAHBBD010000020.1"/>
</dbReference>
<protein>
    <submittedName>
        <fullName evidence="4">DUF4854 domain-containing protein</fullName>
    </submittedName>
</protein>